<keyword evidence="4" id="KW-0145">Chemotaxis</keyword>
<dbReference type="GO" id="GO:0007165">
    <property type="term" value="P:signal transduction"/>
    <property type="evidence" value="ECO:0007669"/>
    <property type="project" value="UniProtKB-KW"/>
</dbReference>
<name>A0A1Y6IZF9_9VIBR</name>
<evidence type="ECO:0000256" key="1">
    <source>
        <dbReference type="ARBA" id="ARBA00004429"/>
    </source>
</evidence>
<keyword evidence="8 11" id="KW-0472">Membrane</keyword>
<evidence type="ECO:0000256" key="11">
    <source>
        <dbReference type="SAM" id="Phobius"/>
    </source>
</evidence>
<gene>
    <name evidence="15" type="primary">aer_2</name>
    <name evidence="14" type="ORF">SBX37_20965</name>
    <name evidence="15" type="ORF">VIM7927_04418</name>
</gene>
<keyword evidence="9 10" id="KW-0807">Transducer</keyword>
<evidence type="ECO:0000256" key="3">
    <source>
        <dbReference type="ARBA" id="ARBA00022481"/>
    </source>
</evidence>
<dbReference type="Pfam" id="PF00015">
    <property type="entry name" value="MCPsignal"/>
    <property type="match status" value="1"/>
</dbReference>
<dbReference type="Pfam" id="PF08447">
    <property type="entry name" value="PAS_3"/>
    <property type="match status" value="1"/>
</dbReference>
<dbReference type="SMART" id="SM00091">
    <property type="entry name" value="PAS"/>
    <property type="match status" value="1"/>
</dbReference>
<keyword evidence="7 11" id="KW-1133">Transmembrane helix</keyword>
<dbReference type="FunFam" id="3.30.450.20:FF:000046">
    <property type="entry name" value="Aerotaxis sensor receptor"/>
    <property type="match status" value="1"/>
</dbReference>
<dbReference type="Gene3D" id="3.30.450.20">
    <property type="entry name" value="PAS domain"/>
    <property type="match status" value="1"/>
</dbReference>
<dbReference type="OrthoDB" id="5675566at2"/>
<dbReference type="Gene3D" id="1.10.287.950">
    <property type="entry name" value="Methyl-accepting chemotaxis protein"/>
    <property type="match status" value="1"/>
</dbReference>
<dbReference type="InterPro" id="IPR013655">
    <property type="entry name" value="PAS_fold_3"/>
</dbReference>
<dbReference type="PANTHER" id="PTHR32089:SF52">
    <property type="entry name" value="CHEMOTAXIS SIGNAL TRANSDUCTION SYSTEM METHYL ACCEPTING SENSORY TRANSDUCER WITH PAS SENSORY DOMAIN"/>
    <property type="match status" value="1"/>
</dbReference>
<dbReference type="EMBL" id="JAWRCO010000002">
    <property type="protein sequence ID" value="MDW6005343.1"/>
    <property type="molecule type" value="Genomic_DNA"/>
</dbReference>
<evidence type="ECO:0000256" key="7">
    <source>
        <dbReference type="ARBA" id="ARBA00022989"/>
    </source>
</evidence>
<dbReference type="PROSITE" id="PS50112">
    <property type="entry name" value="PAS"/>
    <property type="match status" value="1"/>
</dbReference>
<evidence type="ECO:0000256" key="4">
    <source>
        <dbReference type="ARBA" id="ARBA00022500"/>
    </source>
</evidence>
<reference evidence="15 16" key="1">
    <citation type="submission" date="2017-05" db="EMBL/GenBank/DDBJ databases">
        <authorList>
            <person name="Song R."/>
            <person name="Chenine A.L."/>
            <person name="Ruprecht R.M."/>
        </authorList>
    </citation>
    <scope>NUCLEOTIDE SEQUENCE [LARGE SCALE GENOMIC DNA]</scope>
    <source>
        <strain evidence="15 16">CECT 7927</strain>
    </source>
</reference>
<comment type="subcellular location">
    <subcellularLocation>
        <location evidence="1">Cell inner membrane</location>
        <topology evidence="1">Multi-pass membrane protein</topology>
    </subcellularLocation>
</comment>
<organism evidence="15 16">
    <name type="scientific">Vibrio mangrovi</name>
    <dbReference type="NCBI Taxonomy" id="474394"/>
    <lineage>
        <taxon>Bacteria</taxon>
        <taxon>Pseudomonadati</taxon>
        <taxon>Pseudomonadota</taxon>
        <taxon>Gammaproteobacteria</taxon>
        <taxon>Vibrionales</taxon>
        <taxon>Vibrionaceae</taxon>
        <taxon>Vibrio</taxon>
    </lineage>
</organism>
<dbReference type="InterPro" id="IPR000014">
    <property type="entry name" value="PAS"/>
</dbReference>
<dbReference type="AlphaFoldDB" id="A0A1Y6IZF9"/>
<sequence length="513" mass="56996">MNQPRHHESEVTFGPDELLVSTTDLDSYITYANDEFCKVSGFSAEELVGQPHNMVRHPDMPKAAFKDMWTRLQQGHSWHGMVKNRCKDGRFYWVNAFVTPLYEGDKIVGYQSVRRSPQREDIKAAEALYSRINQGKSERSVRENSAIKSLFSVIFGLGLIIGTFLLSGIFSAAVLCLCLLTYIYLYYDELINLPKYLKRRESVMNSPSRLVFGGRGLIGKLSYDVAFQNAKIKTILGRSADNGDHLMALSKEMKNLSRHSLNSIEAETGELTQLATAATQVTQTINDVNVNLISAHDHVQQVKDECNHAVHTLHTNGQSLDKLHQEIGEAAETLLKLTEDANNISEVMAEIQGVADQTNLLALNAAIEAARAGEQGRGFAVVADEVRSLAGRTQNATQSIQQSVVDLQISMADWQKTMLQNQEMAAQCNLESQTVQQVMSSVKEQISVLEEKSAQIAAAMEEQGTVIADMTQNMNDARRHAVENYELVTQVSKYATQTDEQAISIGQLSSTFR</sequence>
<evidence type="ECO:0000256" key="9">
    <source>
        <dbReference type="ARBA" id="ARBA00023224"/>
    </source>
</evidence>
<dbReference type="NCBIfam" id="TIGR00229">
    <property type="entry name" value="sensory_box"/>
    <property type="match status" value="1"/>
</dbReference>
<evidence type="ECO:0000259" key="12">
    <source>
        <dbReference type="PROSITE" id="PS50111"/>
    </source>
</evidence>
<dbReference type="SMART" id="SM00283">
    <property type="entry name" value="MA"/>
    <property type="match status" value="1"/>
</dbReference>
<protein>
    <submittedName>
        <fullName evidence="15">Aerotaxis receptor</fullName>
    </submittedName>
    <submittedName>
        <fullName evidence="14">Methyl-accepting chemotaxis protein</fullName>
    </submittedName>
</protein>
<dbReference type="EMBL" id="FXXI01000017">
    <property type="protein sequence ID" value="SMS03055.1"/>
    <property type="molecule type" value="Genomic_DNA"/>
</dbReference>
<proteinExistence type="predicted"/>
<evidence type="ECO:0000256" key="5">
    <source>
        <dbReference type="ARBA" id="ARBA00022519"/>
    </source>
</evidence>
<keyword evidence="6 11" id="KW-0812">Transmembrane</keyword>
<reference evidence="14 17" key="2">
    <citation type="submission" date="2023-11" db="EMBL/GenBank/DDBJ databases">
        <title>Plant-associative lifestyle of Vibrio porteresiae and its evolutionary dynamics.</title>
        <authorList>
            <person name="Rameshkumar N."/>
            <person name="Kirti K."/>
        </authorList>
    </citation>
    <scope>NUCLEOTIDE SEQUENCE [LARGE SCALE GENOMIC DNA]</scope>
    <source>
        <strain evidence="14 17">MSSRF38</strain>
    </source>
</reference>
<evidence type="ECO:0000313" key="17">
    <source>
        <dbReference type="Proteomes" id="UP001283366"/>
    </source>
</evidence>
<evidence type="ECO:0000256" key="8">
    <source>
        <dbReference type="ARBA" id="ARBA00023136"/>
    </source>
</evidence>
<keyword evidence="2" id="KW-1003">Cell membrane</keyword>
<keyword evidence="15" id="KW-0675">Receptor</keyword>
<keyword evidence="17" id="KW-1185">Reference proteome</keyword>
<dbReference type="CDD" id="cd00130">
    <property type="entry name" value="PAS"/>
    <property type="match status" value="1"/>
</dbReference>
<feature type="domain" description="PAS" evidence="13">
    <location>
        <begin position="24"/>
        <end position="59"/>
    </location>
</feature>
<evidence type="ECO:0000256" key="6">
    <source>
        <dbReference type="ARBA" id="ARBA00022692"/>
    </source>
</evidence>
<feature type="domain" description="Methyl-accepting transducer" evidence="12">
    <location>
        <begin position="242"/>
        <end position="478"/>
    </location>
</feature>
<evidence type="ECO:0000256" key="10">
    <source>
        <dbReference type="PROSITE-ProRule" id="PRU00284"/>
    </source>
</evidence>
<evidence type="ECO:0000313" key="15">
    <source>
        <dbReference type="EMBL" id="SMS03055.1"/>
    </source>
</evidence>
<keyword evidence="3" id="KW-0488">Methylation</keyword>
<evidence type="ECO:0000259" key="13">
    <source>
        <dbReference type="PROSITE" id="PS50112"/>
    </source>
</evidence>
<dbReference type="RefSeq" id="WP_087483045.1">
    <property type="nucleotide sequence ID" value="NZ_AP024884.1"/>
</dbReference>
<dbReference type="InterPro" id="IPR004089">
    <property type="entry name" value="MCPsignal_dom"/>
</dbReference>
<dbReference type="PANTHER" id="PTHR32089">
    <property type="entry name" value="METHYL-ACCEPTING CHEMOTAXIS PROTEIN MCPB"/>
    <property type="match status" value="1"/>
</dbReference>
<dbReference type="PROSITE" id="PS50111">
    <property type="entry name" value="CHEMOTAXIS_TRANSDUC_2"/>
    <property type="match status" value="1"/>
</dbReference>
<dbReference type="GO" id="GO:0006935">
    <property type="term" value="P:chemotaxis"/>
    <property type="evidence" value="ECO:0007669"/>
    <property type="project" value="UniProtKB-KW"/>
</dbReference>
<evidence type="ECO:0000256" key="2">
    <source>
        <dbReference type="ARBA" id="ARBA00022475"/>
    </source>
</evidence>
<dbReference type="Proteomes" id="UP000196125">
    <property type="component" value="Unassembled WGS sequence"/>
</dbReference>
<feature type="transmembrane region" description="Helical" evidence="11">
    <location>
        <begin position="169"/>
        <end position="187"/>
    </location>
</feature>
<dbReference type="Proteomes" id="UP001283366">
    <property type="component" value="Unassembled WGS sequence"/>
</dbReference>
<dbReference type="SUPFAM" id="SSF58104">
    <property type="entry name" value="Methyl-accepting chemotaxis protein (MCP) signaling domain"/>
    <property type="match status" value="1"/>
</dbReference>
<dbReference type="InterPro" id="IPR035965">
    <property type="entry name" value="PAS-like_dom_sf"/>
</dbReference>
<evidence type="ECO:0000313" key="14">
    <source>
        <dbReference type="EMBL" id="MDW6005343.1"/>
    </source>
</evidence>
<accession>A0A1Y6IZF9</accession>
<evidence type="ECO:0000313" key="16">
    <source>
        <dbReference type="Proteomes" id="UP000196125"/>
    </source>
</evidence>
<keyword evidence="5" id="KW-0997">Cell inner membrane</keyword>
<dbReference type="SUPFAM" id="SSF55785">
    <property type="entry name" value="PYP-like sensor domain (PAS domain)"/>
    <property type="match status" value="1"/>
</dbReference>
<dbReference type="GO" id="GO:0005886">
    <property type="term" value="C:plasma membrane"/>
    <property type="evidence" value="ECO:0007669"/>
    <property type="project" value="UniProtKB-SubCell"/>
</dbReference>